<dbReference type="PRINTS" id="PR00298">
    <property type="entry name" value="CHAPERONIN60"/>
</dbReference>
<keyword evidence="3" id="KW-0547">Nucleotide-binding</keyword>
<dbReference type="PANTHER" id="PTHR45633">
    <property type="entry name" value="60 KDA HEAT SHOCK PROTEIN, MITOCHONDRIAL"/>
    <property type="match status" value="1"/>
</dbReference>
<dbReference type="GO" id="GO:0005739">
    <property type="term" value="C:mitochondrion"/>
    <property type="evidence" value="ECO:0007669"/>
    <property type="project" value="UniProtKB-SubCell"/>
</dbReference>
<name>A0A2P2KGT5_RHIMU</name>
<evidence type="ECO:0000256" key="3">
    <source>
        <dbReference type="ARBA" id="ARBA00022741"/>
    </source>
</evidence>
<proteinExistence type="inferred from homology"/>
<keyword evidence="7" id="KW-0143">Chaperone</keyword>
<evidence type="ECO:0000256" key="8">
    <source>
        <dbReference type="RuleBase" id="RU000418"/>
    </source>
</evidence>
<evidence type="ECO:0000256" key="5">
    <source>
        <dbReference type="ARBA" id="ARBA00022946"/>
    </source>
</evidence>
<dbReference type="GO" id="GO:0005524">
    <property type="term" value="F:ATP binding"/>
    <property type="evidence" value="ECO:0007669"/>
    <property type="project" value="UniProtKB-KW"/>
</dbReference>
<dbReference type="GO" id="GO:0042026">
    <property type="term" value="P:protein refolding"/>
    <property type="evidence" value="ECO:0007669"/>
    <property type="project" value="InterPro"/>
</dbReference>
<dbReference type="InterPro" id="IPR027409">
    <property type="entry name" value="GroEL-like_apical_dom_sf"/>
</dbReference>
<dbReference type="InterPro" id="IPR027413">
    <property type="entry name" value="GROEL-like_equatorial_sf"/>
</dbReference>
<keyword evidence="4" id="KW-0067">ATP-binding</keyword>
<dbReference type="NCBIfam" id="NF000592">
    <property type="entry name" value="PRK00013.1"/>
    <property type="match status" value="1"/>
</dbReference>
<evidence type="ECO:0000256" key="1">
    <source>
        <dbReference type="ARBA" id="ARBA00004173"/>
    </source>
</evidence>
<dbReference type="Gene3D" id="3.50.7.10">
    <property type="entry name" value="GroEL"/>
    <property type="match status" value="1"/>
</dbReference>
<comment type="similarity">
    <text evidence="2 8">Belongs to the chaperonin (HSP60) family.</text>
</comment>
<keyword evidence="6" id="KW-0496">Mitochondrion</keyword>
<evidence type="ECO:0000256" key="6">
    <source>
        <dbReference type="ARBA" id="ARBA00023128"/>
    </source>
</evidence>
<protein>
    <submittedName>
        <fullName evidence="9">Uncharacterized protein</fullName>
    </submittedName>
</protein>
<sequence length="311" mass="33731">MYRFASSLASKARVARNSSHQIGSRLGWSRNYAKDIKFGVETRALMLKGVEELADTVKVTMGPKGRNVVLEQSFGAPKVTKDGVTVAKSIEFRDKVKNVGASLVKQVANATNDTAGDGTTCATVLTRAIFAEGCKSVAAGMNAMDLRRGISMAVDSVVTNLKSRARMISTSEEIAQVGTISANGEREIGELIAKAMEKVGKEGVITIQDGKTLFNELEVVEGMKLDRGYISPYFITNPKTQKCELDDPLILIHEKKISSVNAVVKVLELALKKQRPLLIIAEDVESEALATLILNKLRAGIKVLCLLVWHL</sequence>
<dbReference type="Gene3D" id="1.10.560.10">
    <property type="entry name" value="GroEL-like equatorial domain"/>
    <property type="match status" value="1"/>
</dbReference>
<keyword evidence="5" id="KW-0809">Transit peptide</keyword>
<dbReference type="EMBL" id="GGEC01024454">
    <property type="protein sequence ID" value="MBX04938.1"/>
    <property type="molecule type" value="Transcribed_RNA"/>
</dbReference>
<dbReference type="FunFam" id="3.50.7.10:FF:000001">
    <property type="entry name" value="60 kDa chaperonin"/>
    <property type="match status" value="1"/>
</dbReference>
<reference evidence="9" key="1">
    <citation type="submission" date="2018-02" db="EMBL/GenBank/DDBJ databases">
        <title>Rhizophora mucronata_Transcriptome.</title>
        <authorList>
            <person name="Meera S.P."/>
            <person name="Sreeshan A."/>
            <person name="Augustine A."/>
        </authorList>
    </citation>
    <scope>NUCLEOTIDE SEQUENCE</scope>
    <source>
        <tissue evidence="9">Leaf</tissue>
    </source>
</reference>
<dbReference type="GO" id="GO:0140662">
    <property type="term" value="F:ATP-dependent protein folding chaperone"/>
    <property type="evidence" value="ECO:0007669"/>
    <property type="project" value="InterPro"/>
</dbReference>
<dbReference type="InterPro" id="IPR001844">
    <property type="entry name" value="Cpn60/GroEL"/>
</dbReference>
<dbReference type="InterPro" id="IPR002423">
    <property type="entry name" value="Cpn60/GroEL/TCP-1"/>
</dbReference>
<dbReference type="Pfam" id="PF00118">
    <property type="entry name" value="Cpn60_TCP1"/>
    <property type="match status" value="1"/>
</dbReference>
<evidence type="ECO:0000256" key="2">
    <source>
        <dbReference type="ARBA" id="ARBA00006607"/>
    </source>
</evidence>
<dbReference type="AlphaFoldDB" id="A0A2P2KGT5"/>
<dbReference type="SUPFAM" id="SSF48592">
    <property type="entry name" value="GroEL equatorial domain-like"/>
    <property type="match status" value="1"/>
</dbReference>
<evidence type="ECO:0000256" key="4">
    <source>
        <dbReference type="ARBA" id="ARBA00022840"/>
    </source>
</evidence>
<evidence type="ECO:0000256" key="7">
    <source>
        <dbReference type="ARBA" id="ARBA00023186"/>
    </source>
</evidence>
<dbReference type="NCBIfam" id="NF009487">
    <property type="entry name" value="PRK12849.1"/>
    <property type="match status" value="1"/>
</dbReference>
<dbReference type="FunFam" id="1.10.560.10:FF:000031">
    <property type="entry name" value="60 kDa heat shock protein, mitochondrial"/>
    <property type="match status" value="1"/>
</dbReference>
<comment type="subcellular location">
    <subcellularLocation>
        <location evidence="1">Mitochondrion</location>
    </subcellularLocation>
</comment>
<evidence type="ECO:0000313" key="9">
    <source>
        <dbReference type="EMBL" id="MBX04938.1"/>
    </source>
</evidence>
<organism evidence="9">
    <name type="scientific">Rhizophora mucronata</name>
    <name type="common">Asiatic mangrove</name>
    <dbReference type="NCBI Taxonomy" id="61149"/>
    <lineage>
        <taxon>Eukaryota</taxon>
        <taxon>Viridiplantae</taxon>
        <taxon>Streptophyta</taxon>
        <taxon>Embryophyta</taxon>
        <taxon>Tracheophyta</taxon>
        <taxon>Spermatophyta</taxon>
        <taxon>Magnoliopsida</taxon>
        <taxon>eudicotyledons</taxon>
        <taxon>Gunneridae</taxon>
        <taxon>Pentapetalae</taxon>
        <taxon>rosids</taxon>
        <taxon>fabids</taxon>
        <taxon>Malpighiales</taxon>
        <taxon>Rhizophoraceae</taxon>
        <taxon>Rhizophora</taxon>
    </lineage>
</organism>
<accession>A0A2P2KGT5</accession>